<proteinExistence type="predicted"/>
<feature type="compositionally biased region" description="Low complexity" evidence="1">
    <location>
        <begin position="20"/>
        <end position="33"/>
    </location>
</feature>
<dbReference type="AlphaFoldDB" id="A0AAW2ZIR1"/>
<organism evidence="2 3">
    <name type="scientific">Acrasis kona</name>
    <dbReference type="NCBI Taxonomy" id="1008807"/>
    <lineage>
        <taxon>Eukaryota</taxon>
        <taxon>Discoba</taxon>
        <taxon>Heterolobosea</taxon>
        <taxon>Tetramitia</taxon>
        <taxon>Eutetramitia</taxon>
        <taxon>Acrasidae</taxon>
        <taxon>Acrasis</taxon>
    </lineage>
</organism>
<feature type="compositionally biased region" description="Basic and acidic residues" evidence="1">
    <location>
        <begin position="247"/>
        <end position="303"/>
    </location>
</feature>
<keyword evidence="3" id="KW-1185">Reference proteome</keyword>
<evidence type="ECO:0000313" key="3">
    <source>
        <dbReference type="Proteomes" id="UP001431209"/>
    </source>
</evidence>
<name>A0AAW2ZIR1_9EUKA</name>
<dbReference type="PANTHER" id="PTHR46563:SF4">
    <property type="entry name" value="ASPARTYL_ASPARAGINYL BETA-HYDROXYLASE ISOFORM X1"/>
    <property type="match status" value="1"/>
</dbReference>
<feature type="region of interest" description="Disordered" evidence="1">
    <location>
        <begin position="1"/>
        <end position="33"/>
    </location>
</feature>
<gene>
    <name evidence="2" type="ORF">AKO1_013714</name>
</gene>
<dbReference type="Proteomes" id="UP001431209">
    <property type="component" value="Unassembled WGS sequence"/>
</dbReference>
<dbReference type="EMBL" id="JAOPGA020001528">
    <property type="protein sequence ID" value="KAL0489192.1"/>
    <property type="molecule type" value="Genomic_DNA"/>
</dbReference>
<dbReference type="Gene3D" id="3.80.10.10">
    <property type="entry name" value="Ribonuclease Inhibitor"/>
    <property type="match status" value="1"/>
</dbReference>
<protein>
    <submittedName>
        <fullName evidence="2">Uncharacterized protein</fullName>
    </submittedName>
</protein>
<comment type="caution">
    <text evidence="2">The sequence shown here is derived from an EMBL/GenBank/DDBJ whole genome shotgun (WGS) entry which is preliminary data.</text>
</comment>
<accession>A0AAW2ZIR1</accession>
<feature type="compositionally biased region" description="Low complexity" evidence="1">
    <location>
        <begin position="121"/>
        <end position="139"/>
    </location>
</feature>
<evidence type="ECO:0000313" key="2">
    <source>
        <dbReference type="EMBL" id="KAL0489192.1"/>
    </source>
</evidence>
<sequence length="571" mass="66188">MKGLFNKIRNGSVSPTESDPMTLMSSPSTSPVVPRVDLSRAKSVSPSIQARVNGKELANRRSARLTARKSQFNLDEVLNGADEDAKNLLLLRQGLSPDGTESINDEFDTPTTSTTKARVLSSSVSSPASESKAPEPVASTVPTEPAEPVLNEEELREQLQKDAVERMNRLKEEQMEALRKQREEKEKQNSADDHEQQEDKERRLRMERLRMLQEENEDFLSEMKDQEHSEKFNSPTLSSGPSEIEASLEKERLEKEQLEAEEKQKEIERNKALEVEKQKNEQLEKEKAQKLEEERIKKENELAEQKRIEEERFNKERLEKERLEAQEQAEKERIEKAKLEKERLEKERLEKERLEKERLEKERLEKEKLEEERSEKERLEKERLEKERLEAQRLESERLEKERLEKERLEKLEVERIENERKQKEKEKQELEAAAAKLEKLSIDQSRITSLDIPYICSLLSANEPSLKSLDLKGASTSQGVSICNACISNTHLITLDFTNSLIDQQIVPSLSSLIKKNKHIKNLYLENTFITEYNSILDALEENDVIADMTLGKFATEDDENDLDELLGKN</sequence>
<feature type="compositionally biased region" description="Polar residues" evidence="1">
    <location>
        <begin position="9"/>
        <end position="19"/>
    </location>
</feature>
<dbReference type="PANTHER" id="PTHR46563">
    <property type="entry name" value="RING-TYPE DOMAIN-CONTAINING PROTEIN"/>
    <property type="match status" value="1"/>
</dbReference>
<feature type="compositionally biased region" description="Polar residues" evidence="1">
    <location>
        <begin position="232"/>
        <end position="241"/>
    </location>
</feature>
<evidence type="ECO:0000256" key="1">
    <source>
        <dbReference type="SAM" id="MobiDB-lite"/>
    </source>
</evidence>
<reference evidence="2 3" key="1">
    <citation type="submission" date="2024-03" db="EMBL/GenBank/DDBJ databases">
        <title>The Acrasis kona genome and developmental transcriptomes reveal deep origins of eukaryotic multicellular pathways.</title>
        <authorList>
            <person name="Sheikh S."/>
            <person name="Fu C.-J."/>
            <person name="Brown M.W."/>
            <person name="Baldauf S.L."/>
        </authorList>
    </citation>
    <scope>NUCLEOTIDE SEQUENCE [LARGE SCALE GENOMIC DNA]</scope>
    <source>
        <strain evidence="2 3">ATCC MYA-3509</strain>
    </source>
</reference>
<feature type="compositionally biased region" description="Basic and acidic residues" evidence="1">
    <location>
        <begin position="221"/>
        <end position="231"/>
    </location>
</feature>
<feature type="region of interest" description="Disordered" evidence="1">
    <location>
        <begin position="95"/>
        <end position="303"/>
    </location>
</feature>
<dbReference type="InterPro" id="IPR032675">
    <property type="entry name" value="LRR_dom_sf"/>
</dbReference>
<dbReference type="SUPFAM" id="SSF52047">
    <property type="entry name" value="RNI-like"/>
    <property type="match status" value="1"/>
</dbReference>
<feature type="compositionally biased region" description="Basic and acidic residues" evidence="1">
    <location>
        <begin position="156"/>
        <end position="213"/>
    </location>
</feature>